<dbReference type="KEGG" id="rva:Rvan_0496"/>
<proteinExistence type="predicted"/>
<name>E3HYN7_RHOVT</name>
<dbReference type="PANTHER" id="PTHR30535">
    <property type="entry name" value="VITAMIN B12-BINDING PROTEIN"/>
    <property type="match status" value="1"/>
</dbReference>
<dbReference type="AlphaFoldDB" id="E3HYN7"/>
<dbReference type="PROSITE" id="PS50983">
    <property type="entry name" value="FE_B12_PBP"/>
    <property type="match status" value="1"/>
</dbReference>
<dbReference type="STRING" id="648757.Rvan_0496"/>
<dbReference type="Pfam" id="PF01497">
    <property type="entry name" value="Peripla_BP_2"/>
    <property type="match status" value="1"/>
</dbReference>
<dbReference type="Gene3D" id="1.20.58.2180">
    <property type="match status" value="1"/>
</dbReference>
<evidence type="ECO:0000313" key="3">
    <source>
        <dbReference type="EMBL" id="ADP69778.1"/>
    </source>
</evidence>
<feature type="signal peptide" evidence="1">
    <location>
        <begin position="1"/>
        <end position="33"/>
    </location>
</feature>
<dbReference type="EMBL" id="CP002292">
    <property type="protein sequence ID" value="ADP69778.1"/>
    <property type="molecule type" value="Genomic_DNA"/>
</dbReference>
<dbReference type="HOGENOM" id="CLU_038034_13_1_5"/>
<evidence type="ECO:0000313" key="4">
    <source>
        <dbReference type="Proteomes" id="UP000001399"/>
    </source>
</evidence>
<dbReference type="InterPro" id="IPR050902">
    <property type="entry name" value="ABC_Transporter_SBP"/>
</dbReference>
<feature type="chain" id="PRO_5003170942" evidence="1">
    <location>
        <begin position="34"/>
        <end position="348"/>
    </location>
</feature>
<gene>
    <name evidence="3" type="ordered locus">Rvan_0496</name>
</gene>
<dbReference type="Proteomes" id="UP000001399">
    <property type="component" value="Chromosome"/>
</dbReference>
<dbReference type="SUPFAM" id="SSF53807">
    <property type="entry name" value="Helical backbone' metal receptor"/>
    <property type="match status" value="1"/>
</dbReference>
<evidence type="ECO:0000259" key="2">
    <source>
        <dbReference type="PROSITE" id="PS50983"/>
    </source>
</evidence>
<dbReference type="RefSeq" id="WP_013418182.1">
    <property type="nucleotide sequence ID" value="NC_014664.1"/>
</dbReference>
<organism evidence="3 4">
    <name type="scientific">Rhodomicrobium vannielii (strain ATCC 17100 / DSM 162 / LMG 4299 / NCIMB 10020 / ATH 3.1.1)</name>
    <dbReference type="NCBI Taxonomy" id="648757"/>
    <lineage>
        <taxon>Bacteria</taxon>
        <taxon>Pseudomonadati</taxon>
        <taxon>Pseudomonadota</taxon>
        <taxon>Alphaproteobacteria</taxon>
        <taxon>Hyphomicrobiales</taxon>
        <taxon>Hyphomicrobiaceae</taxon>
        <taxon>Rhodomicrobium</taxon>
    </lineage>
</organism>
<dbReference type="InterPro" id="IPR002491">
    <property type="entry name" value="ABC_transptr_periplasmic_BD"/>
</dbReference>
<dbReference type="eggNOG" id="COG0614">
    <property type="taxonomic scope" value="Bacteria"/>
</dbReference>
<evidence type="ECO:0000256" key="1">
    <source>
        <dbReference type="SAM" id="SignalP"/>
    </source>
</evidence>
<keyword evidence="1" id="KW-0732">Signal</keyword>
<reference evidence="4" key="1">
    <citation type="journal article" date="2011" name="J. Bacteriol.">
        <title>Genome sequences of eight morphologically diverse alphaproteobacteria.</title>
        <authorList>
            <consortium name="US DOE Joint Genome Institute"/>
            <person name="Brown P.J."/>
            <person name="Kysela D.T."/>
            <person name="Buechlein A."/>
            <person name="Hemmerich C."/>
            <person name="Brun Y.V."/>
        </authorList>
    </citation>
    <scope>NUCLEOTIDE SEQUENCE [LARGE SCALE GENOMIC DNA]</scope>
    <source>
        <strain evidence="4">ATCC 17100 / ATH 3.1.1 / DSM 162 / LMG 4299</strain>
    </source>
</reference>
<accession>E3HYN7</accession>
<protein>
    <submittedName>
        <fullName evidence="3">Periplasmic binding protein</fullName>
    </submittedName>
</protein>
<keyword evidence="4" id="KW-1185">Reference proteome</keyword>
<sequence length="348" mass="38164">MCARPKKSAFFRAAALSLCLALAGLQATQTASAREIVDMSGQKLTVPDDIRSVYAMTHAMPLLVALAPDLMAGFAMPVAPRPDVFRFLRPEMAKLPNLGGGPNVNLEKLKDVGVQVALGWTSPSEQFPAKKYTRIDIPVVNIEVDKLALYPASFRFLGTLFHREARGEELARGLEETVAAAKAATQDIPDAEKPKIYYAESVDGLVSQCDTSDRSEVITLAGGINALHCTGPVSMKDNYPIDIEKLLTVDPDVIVTRFPQTAKTIQADPRWAGLKAVKTGRVYAVPGYPFNWFDRPPSFMRAMGARWLAAKLHPERCAFDLRGETKKFYTLFFGVTPTDADLDLLFAQ</sequence>
<feature type="domain" description="Fe/B12 periplasmic-binding" evidence="2">
    <location>
        <begin position="51"/>
        <end position="316"/>
    </location>
</feature>
<dbReference type="PANTHER" id="PTHR30535:SF34">
    <property type="entry name" value="MOLYBDATE-BINDING PROTEIN MOLA"/>
    <property type="match status" value="1"/>
</dbReference>
<dbReference type="Gene3D" id="3.40.50.1980">
    <property type="entry name" value="Nitrogenase molybdenum iron protein domain"/>
    <property type="match status" value="2"/>
</dbReference>